<feature type="transmembrane region" description="Helical" evidence="7">
    <location>
        <begin position="145"/>
        <end position="166"/>
    </location>
</feature>
<dbReference type="STRING" id="196164.gene:10743165"/>
<dbReference type="SMART" id="SM00014">
    <property type="entry name" value="acidPPc"/>
    <property type="match status" value="1"/>
</dbReference>
<evidence type="ECO:0000256" key="2">
    <source>
        <dbReference type="ARBA" id="ARBA00022475"/>
    </source>
</evidence>
<dbReference type="InterPro" id="IPR036938">
    <property type="entry name" value="PAP2/HPO_sf"/>
</dbReference>
<evidence type="ECO:0000313" key="10">
    <source>
        <dbReference type="Proteomes" id="UP000001409"/>
    </source>
</evidence>
<keyword evidence="4" id="KW-0378">Hydrolase</keyword>
<dbReference type="PANTHER" id="PTHR14969:SF62">
    <property type="entry name" value="DECAPRENYLPHOSPHORYL-5-PHOSPHORIBOSE PHOSPHATASE RV3807C-RELATED"/>
    <property type="match status" value="1"/>
</dbReference>
<dbReference type="Pfam" id="PF01569">
    <property type="entry name" value="PAP2"/>
    <property type="match status" value="1"/>
</dbReference>
<evidence type="ECO:0000259" key="8">
    <source>
        <dbReference type="SMART" id="SM00014"/>
    </source>
</evidence>
<dbReference type="Gene3D" id="1.20.144.10">
    <property type="entry name" value="Phosphatidic acid phosphatase type 2/haloperoxidase"/>
    <property type="match status" value="1"/>
</dbReference>
<name>Q8FLZ2_COREF</name>
<reference evidence="9 10" key="1">
    <citation type="journal article" date="2003" name="Genome Res.">
        <title>Comparative complete genome sequence analysis of the amino acid replacements responsible for the thermostability of Corynebacterium efficiens.</title>
        <authorList>
            <person name="Nishio Y."/>
            <person name="Nakamura Y."/>
            <person name="Kawarabayasi Y."/>
            <person name="Usuda Y."/>
            <person name="Kimura E."/>
            <person name="Sugimoto S."/>
            <person name="Matsui K."/>
            <person name="Yamagishi A."/>
            <person name="Kikuchi H."/>
            <person name="Ikeo K."/>
            <person name="Gojobori T."/>
        </authorList>
    </citation>
    <scope>NUCLEOTIDE SEQUENCE [LARGE SCALE GENOMIC DNA]</scope>
    <source>
        <strain evidence="10">DSM 44549 / YS-314 / AJ 12310 / JCM 11189 / NBRC 100395</strain>
    </source>
</reference>
<dbReference type="HOGENOM" id="CLU_072573_3_2_11"/>
<evidence type="ECO:0000313" key="9">
    <source>
        <dbReference type="EMBL" id="BAC19527.1"/>
    </source>
</evidence>
<keyword evidence="10" id="KW-1185">Reference proteome</keyword>
<evidence type="ECO:0000256" key="3">
    <source>
        <dbReference type="ARBA" id="ARBA00022692"/>
    </source>
</evidence>
<dbReference type="GO" id="GO:0016787">
    <property type="term" value="F:hydrolase activity"/>
    <property type="evidence" value="ECO:0007669"/>
    <property type="project" value="UniProtKB-KW"/>
</dbReference>
<feature type="transmembrane region" description="Helical" evidence="7">
    <location>
        <begin position="118"/>
        <end position="139"/>
    </location>
</feature>
<evidence type="ECO:0000256" key="5">
    <source>
        <dbReference type="ARBA" id="ARBA00022989"/>
    </source>
</evidence>
<feature type="transmembrane region" description="Helical" evidence="7">
    <location>
        <begin position="26"/>
        <end position="46"/>
    </location>
</feature>
<keyword evidence="3 7" id="KW-0812">Transmembrane</keyword>
<keyword evidence="6 7" id="KW-0472">Membrane</keyword>
<comment type="subcellular location">
    <subcellularLocation>
        <location evidence="1">Cell membrane</location>
        <topology evidence="1">Multi-pass membrane protein</topology>
    </subcellularLocation>
</comment>
<feature type="domain" description="Phosphatidic acid phosphatase type 2/haloperoxidase" evidence="8">
    <location>
        <begin position="58"/>
        <end position="160"/>
    </location>
</feature>
<dbReference type="AlphaFoldDB" id="Q8FLZ2"/>
<keyword evidence="2" id="KW-1003">Cell membrane</keyword>
<evidence type="ECO:0000256" key="4">
    <source>
        <dbReference type="ARBA" id="ARBA00022801"/>
    </source>
</evidence>
<dbReference type="GO" id="GO:0005886">
    <property type="term" value="C:plasma membrane"/>
    <property type="evidence" value="ECO:0007669"/>
    <property type="project" value="UniProtKB-SubCell"/>
</dbReference>
<evidence type="ECO:0000256" key="6">
    <source>
        <dbReference type="ARBA" id="ARBA00023136"/>
    </source>
</evidence>
<dbReference type="Proteomes" id="UP000001409">
    <property type="component" value="Chromosome"/>
</dbReference>
<accession>Q8FLZ2</accession>
<dbReference type="KEGG" id="cef:CE2717"/>
<protein>
    <recommendedName>
        <fullName evidence="8">Phosphatidic acid phosphatase type 2/haloperoxidase domain-containing protein</fullName>
    </recommendedName>
</protein>
<evidence type="ECO:0000256" key="7">
    <source>
        <dbReference type="SAM" id="Phobius"/>
    </source>
</evidence>
<dbReference type="InterPro" id="IPR000326">
    <property type="entry name" value="PAP2/HPO"/>
</dbReference>
<organism evidence="9 10">
    <name type="scientific">Corynebacterium efficiens (strain DSM 44549 / YS-314 / AJ 12310 / JCM 11189 / NBRC 100395)</name>
    <dbReference type="NCBI Taxonomy" id="196164"/>
    <lineage>
        <taxon>Bacteria</taxon>
        <taxon>Bacillati</taxon>
        <taxon>Actinomycetota</taxon>
        <taxon>Actinomycetes</taxon>
        <taxon>Mycobacteriales</taxon>
        <taxon>Corynebacteriaceae</taxon>
        <taxon>Corynebacterium</taxon>
    </lineage>
</organism>
<dbReference type="PANTHER" id="PTHR14969">
    <property type="entry name" value="SPHINGOSINE-1-PHOSPHATE PHOSPHOHYDROLASE"/>
    <property type="match status" value="1"/>
</dbReference>
<keyword evidence="5 7" id="KW-1133">Transmembrane helix</keyword>
<dbReference type="EMBL" id="BA000035">
    <property type="protein sequence ID" value="BAC19527.1"/>
    <property type="molecule type" value="Genomic_DNA"/>
</dbReference>
<evidence type="ECO:0000256" key="1">
    <source>
        <dbReference type="ARBA" id="ARBA00004651"/>
    </source>
</evidence>
<proteinExistence type="predicted"/>
<dbReference type="eggNOG" id="COG0671">
    <property type="taxonomic scope" value="Bacteria"/>
</dbReference>
<dbReference type="SUPFAM" id="SSF48317">
    <property type="entry name" value="Acid phosphatase/Vanadium-dependent haloperoxidase"/>
    <property type="match status" value="1"/>
</dbReference>
<sequence length="179" mass="19983">MLPGISRMSAIDQGILDFFIHHRVEVLNPVVVVFTILTGPTLVWIYSLITAVVMRTAFPPLAVGAANLLSHVLKRVIERPRPDVSIHLVVETKYSMPSGHAVGAAAFAIAMTLLIRQWWVLILWLVALLIGVSRLYVGVHWPSDLLVGWVVGVVTVLVVHRVYVGVTSWSRRQRRRSHC</sequence>